<dbReference type="InterPro" id="IPR039420">
    <property type="entry name" value="WalR-like"/>
</dbReference>
<comment type="caution">
    <text evidence="7">The sequence shown here is derived from an EMBL/GenBank/DDBJ whole genome shotgun (WGS) entry which is preliminary data.</text>
</comment>
<dbReference type="Pfam" id="PF00196">
    <property type="entry name" value="GerE"/>
    <property type="match status" value="1"/>
</dbReference>
<evidence type="ECO:0000256" key="1">
    <source>
        <dbReference type="ARBA" id="ARBA00023015"/>
    </source>
</evidence>
<evidence type="ECO:0000313" key="8">
    <source>
        <dbReference type="Proteomes" id="UP000244649"/>
    </source>
</evidence>
<dbReference type="InterPro" id="IPR036388">
    <property type="entry name" value="WH-like_DNA-bd_sf"/>
</dbReference>
<dbReference type="PANTHER" id="PTHR43214:SF41">
    <property type="entry name" value="NITRATE_NITRITE RESPONSE REGULATOR PROTEIN NARP"/>
    <property type="match status" value="1"/>
</dbReference>
<accession>A0A2T7WZ60</accession>
<dbReference type="Pfam" id="PF00072">
    <property type="entry name" value="Response_reg"/>
    <property type="match status" value="1"/>
</dbReference>
<dbReference type="GO" id="GO:0003677">
    <property type="term" value="F:DNA binding"/>
    <property type="evidence" value="ECO:0007669"/>
    <property type="project" value="UniProtKB-KW"/>
</dbReference>
<dbReference type="InterPro" id="IPR001789">
    <property type="entry name" value="Sig_transdc_resp-reg_receiver"/>
</dbReference>
<dbReference type="GO" id="GO:0006355">
    <property type="term" value="P:regulation of DNA-templated transcription"/>
    <property type="evidence" value="ECO:0007669"/>
    <property type="project" value="InterPro"/>
</dbReference>
<dbReference type="CDD" id="cd06170">
    <property type="entry name" value="LuxR_C_like"/>
    <property type="match status" value="1"/>
</dbReference>
<dbReference type="InterPro" id="IPR016032">
    <property type="entry name" value="Sig_transdc_resp-reg_C-effctor"/>
</dbReference>
<evidence type="ECO:0000256" key="3">
    <source>
        <dbReference type="ARBA" id="ARBA00023163"/>
    </source>
</evidence>
<dbReference type="SMART" id="SM00448">
    <property type="entry name" value="REC"/>
    <property type="match status" value="1"/>
</dbReference>
<dbReference type="Gene3D" id="3.40.50.2300">
    <property type="match status" value="1"/>
</dbReference>
<sequence>MQTAWVRRVLVVEDQPAMRALLCDMLAHRGFEATGVADAAGAVDAFSRTDPDVLLTDIDLGSRPSGVELAVMLTGLAPHLAVVFLSSFPGAATGGPAGAVFLSKLDVTSADVVVRALETALADSSPDAVSPSPRASPLAVLTRQQVEILALVARGWTNAQIAADRGTGVRAVERAVSRMFERLGLASDPSTNARVRASALYMAEFGSVS</sequence>
<evidence type="ECO:0000256" key="2">
    <source>
        <dbReference type="ARBA" id="ARBA00023125"/>
    </source>
</evidence>
<dbReference type="EMBL" id="QDFT01000002">
    <property type="protein sequence ID" value="PVE79388.1"/>
    <property type="molecule type" value="Genomic_DNA"/>
</dbReference>
<dbReference type="SUPFAM" id="SSF46894">
    <property type="entry name" value="C-terminal effector domain of the bipartite response regulators"/>
    <property type="match status" value="1"/>
</dbReference>
<dbReference type="Proteomes" id="UP000244649">
    <property type="component" value="Unassembled WGS sequence"/>
</dbReference>
<feature type="modified residue" description="4-aspartylphosphate" evidence="4">
    <location>
        <position position="57"/>
    </location>
</feature>
<dbReference type="SMART" id="SM00421">
    <property type="entry name" value="HTH_LUXR"/>
    <property type="match status" value="1"/>
</dbReference>
<dbReference type="RefSeq" id="WP_116536321.1">
    <property type="nucleotide sequence ID" value="NZ_QDFT01000002.1"/>
</dbReference>
<keyword evidence="1" id="KW-0805">Transcription regulation</keyword>
<evidence type="ECO:0000259" key="6">
    <source>
        <dbReference type="PROSITE" id="PS50110"/>
    </source>
</evidence>
<reference evidence="7 8" key="1">
    <citation type="submission" date="2018-04" db="EMBL/GenBank/DDBJ databases">
        <authorList>
            <person name="Go L.Y."/>
            <person name="Mitchell J.A."/>
        </authorList>
    </citation>
    <scope>NUCLEOTIDE SEQUENCE [LARGE SCALE GENOMIC DNA]</scope>
    <source>
        <strain evidence="7 8">TPD7010</strain>
    </source>
</reference>
<dbReference type="SUPFAM" id="SSF52172">
    <property type="entry name" value="CheY-like"/>
    <property type="match status" value="1"/>
</dbReference>
<evidence type="ECO:0000256" key="4">
    <source>
        <dbReference type="PROSITE-ProRule" id="PRU00169"/>
    </source>
</evidence>
<evidence type="ECO:0000259" key="5">
    <source>
        <dbReference type="PROSITE" id="PS50043"/>
    </source>
</evidence>
<dbReference type="PROSITE" id="PS50110">
    <property type="entry name" value="RESPONSE_REGULATORY"/>
    <property type="match status" value="1"/>
</dbReference>
<gene>
    <name evidence="7" type="ORF">DC432_01135</name>
</gene>
<dbReference type="GO" id="GO:0000160">
    <property type="term" value="P:phosphorelay signal transduction system"/>
    <property type="evidence" value="ECO:0007669"/>
    <property type="project" value="InterPro"/>
</dbReference>
<dbReference type="Gene3D" id="1.10.10.10">
    <property type="entry name" value="Winged helix-like DNA-binding domain superfamily/Winged helix DNA-binding domain"/>
    <property type="match status" value="1"/>
</dbReference>
<feature type="domain" description="HTH luxR-type" evidence="5">
    <location>
        <begin position="134"/>
        <end position="199"/>
    </location>
</feature>
<keyword evidence="2 7" id="KW-0238">DNA-binding</keyword>
<feature type="domain" description="Response regulatory" evidence="6">
    <location>
        <begin position="8"/>
        <end position="120"/>
    </location>
</feature>
<dbReference type="InterPro" id="IPR000792">
    <property type="entry name" value="Tscrpt_reg_LuxR_C"/>
</dbReference>
<dbReference type="AlphaFoldDB" id="A0A2T7WZ60"/>
<dbReference type="CDD" id="cd00156">
    <property type="entry name" value="REC"/>
    <property type="match status" value="1"/>
</dbReference>
<dbReference type="InterPro" id="IPR011006">
    <property type="entry name" value="CheY-like_superfamily"/>
</dbReference>
<protein>
    <submittedName>
        <fullName evidence="7">DNA-binding response regulator</fullName>
    </submittedName>
</protein>
<evidence type="ECO:0000313" key="7">
    <source>
        <dbReference type="EMBL" id="PVE79388.1"/>
    </source>
</evidence>
<proteinExistence type="predicted"/>
<dbReference type="PANTHER" id="PTHR43214">
    <property type="entry name" value="TWO-COMPONENT RESPONSE REGULATOR"/>
    <property type="match status" value="1"/>
</dbReference>
<keyword evidence="4" id="KW-0597">Phosphoprotein</keyword>
<organism evidence="7 8">
    <name type="scientific">Microbacterium testaceum</name>
    <name type="common">Aureobacterium testaceum</name>
    <name type="synonym">Brevibacterium testaceum</name>
    <dbReference type="NCBI Taxonomy" id="2033"/>
    <lineage>
        <taxon>Bacteria</taxon>
        <taxon>Bacillati</taxon>
        <taxon>Actinomycetota</taxon>
        <taxon>Actinomycetes</taxon>
        <taxon>Micrococcales</taxon>
        <taxon>Microbacteriaceae</taxon>
        <taxon>Microbacterium</taxon>
    </lineage>
</organism>
<dbReference type="PROSITE" id="PS50043">
    <property type="entry name" value="HTH_LUXR_2"/>
    <property type="match status" value="1"/>
</dbReference>
<name>A0A2T7WZ60_MICTE</name>
<keyword evidence="3" id="KW-0804">Transcription</keyword>